<proteinExistence type="predicted"/>
<dbReference type="Proteomes" id="UP000216840">
    <property type="component" value="Unassembled WGS sequence"/>
</dbReference>
<name>A0A265V0E0_9FLAO</name>
<evidence type="ECO:0000313" key="2">
    <source>
        <dbReference type="Proteomes" id="UP000216840"/>
    </source>
</evidence>
<protein>
    <recommendedName>
        <fullName evidence="3">Phenylalanyl-tRNA synthetase subunit alpha</fullName>
    </recommendedName>
</protein>
<dbReference type="AlphaFoldDB" id="A0A265V0E0"/>
<accession>A0A265V0E0</accession>
<dbReference type="SUPFAM" id="SSF158949">
    <property type="entry name" value="Smr-associated domain-like"/>
    <property type="match status" value="1"/>
</dbReference>
<evidence type="ECO:0008006" key="3">
    <source>
        <dbReference type="Google" id="ProtNLM"/>
    </source>
</evidence>
<reference evidence="1 2" key="1">
    <citation type="submission" date="2017-05" db="EMBL/GenBank/DDBJ databases">
        <title>The draft genome sequence of Idiomarina salinarum WNB302.</title>
        <authorList>
            <person name="Sun Y."/>
            <person name="Chen B."/>
            <person name="Du Z."/>
        </authorList>
    </citation>
    <scope>NUCLEOTIDE SEQUENCE [LARGE SCALE GENOMIC DNA]</scope>
    <source>
        <strain evidence="1 2">WNB302</strain>
    </source>
</reference>
<keyword evidence="2" id="KW-1185">Reference proteome</keyword>
<dbReference type="InterPro" id="IPR036781">
    <property type="entry name" value="Smr_assoc-like_sf"/>
</dbReference>
<gene>
    <name evidence="1" type="ORF">CA834_02505</name>
</gene>
<organism evidence="1 2">
    <name type="scientific">Winogradskyella aurantia</name>
    <dbReference type="NCBI Taxonomy" id="1915063"/>
    <lineage>
        <taxon>Bacteria</taxon>
        <taxon>Pseudomonadati</taxon>
        <taxon>Bacteroidota</taxon>
        <taxon>Flavobacteriia</taxon>
        <taxon>Flavobacteriales</taxon>
        <taxon>Flavobacteriaceae</taxon>
        <taxon>Winogradskyella</taxon>
    </lineage>
</organism>
<evidence type="ECO:0000313" key="1">
    <source>
        <dbReference type="EMBL" id="OZV71006.1"/>
    </source>
</evidence>
<dbReference type="EMBL" id="NGJN01000001">
    <property type="protein sequence ID" value="OZV71006.1"/>
    <property type="molecule type" value="Genomic_DNA"/>
</dbReference>
<dbReference type="OrthoDB" id="953239at2"/>
<sequence>MKKDIKIPEVKEVYLAVVQEKHPEYNTLDWNAYIINNSDIDKDTVLIVSKGYSDKKVTPPMRHSLKLLPARSYAKIEYLQEKVLALNNEFKVTYFEGNTMFEKTYVFRKNTINTKALQPLPLMTLKGVLVK</sequence>
<dbReference type="RefSeq" id="WP_094967080.1">
    <property type="nucleotide sequence ID" value="NZ_NGJN01000001.1"/>
</dbReference>
<comment type="caution">
    <text evidence="1">The sequence shown here is derived from an EMBL/GenBank/DDBJ whole genome shotgun (WGS) entry which is preliminary data.</text>
</comment>